<gene>
    <name evidence="2" type="ORF">Nkreftii_001114</name>
</gene>
<dbReference type="EMBL" id="CP047423">
    <property type="protein sequence ID" value="QPD03340.1"/>
    <property type="molecule type" value="Genomic_DNA"/>
</dbReference>
<evidence type="ECO:0000313" key="2">
    <source>
        <dbReference type="EMBL" id="QPD03340.1"/>
    </source>
</evidence>
<dbReference type="Proteomes" id="UP000593737">
    <property type="component" value="Chromosome"/>
</dbReference>
<proteinExistence type="predicted"/>
<evidence type="ECO:0000313" key="3">
    <source>
        <dbReference type="Proteomes" id="UP000593737"/>
    </source>
</evidence>
<sequence>MPKIVSQEDCRKVRDLPFCYLCGKPFDGSGETNDDHVPPQSIFAPADRNFPIKLKAHKVKCHAPLNLDDEIIGQLIALRHGKKPSESNNRMKNYYRRKSRNREKYGAIQRAEYRISPSAMDPRISRGTL</sequence>
<evidence type="ECO:0000256" key="1">
    <source>
        <dbReference type="SAM" id="MobiDB-lite"/>
    </source>
</evidence>
<name>A0A7S8FCK4_9BACT</name>
<dbReference type="KEGG" id="nkf:Nkreftii_001114"/>
<accession>A0A7S8FCK4</accession>
<reference evidence="2 3" key="1">
    <citation type="journal article" date="2020" name="ISME J.">
        <title>Enrichment and physiological characterization of a novel comammox Nitrospira indicates ammonium inhibition of complete nitrification.</title>
        <authorList>
            <person name="Sakoula D."/>
            <person name="Koch H."/>
            <person name="Frank J."/>
            <person name="Jetten M.S.M."/>
            <person name="van Kessel M.A.H.J."/>
            <person name="Lucker S."/>
        </authorList>
    </citation>
    <scope>NUCLEOTIDE SEQUENCE [LARGE SCALE GENOMIC DNA]</scope>
    <source>
        <strain evidence="2">Comreactor17</strain>
    </source>
</reference>
<protein>
    <submittedName>
        <fullName evidence="2">Uncharacterized protein</fullName>
    </submittedName>
</protein>
<dbReference type="AlphaFoldDB" id="A0A7S8FCK4"/>
<feature type="region of interest" description="Disordered" evidence="1">
    <location>
        <begin position="83"/>
        <end position="106"/>
    </location>
</feature>
<organism evidence="2 3">
    <name type="scientific">Candidatus Nitrospira kreftii</name>
    <dbReference type="NCBI Taxonomy" id="2652173"/>
    <lineage>
        <taxon>Bacteria</taxon>
        <taxon>Pseudomonadati</taxon>
        <taxon>Nitrospirota</taxon>
        <taxon>Nitrospiria</taxon>
        <taxon>Nitrospirales</taxon>
        <taxon>Nitrospiraceae</taxon>
        <taxon>Nitrospira</taxon>
    </lineage>
</organism>